<dbReference type="PANTHER" id="PTHR10429">
    <property type="entry name" value="DNA-3-METHYLADENINE GLYCOSYLASE"/>
    <property type="match status" value="1"/>
</dbReference>
<dbReference type="Pfam" id="PF02245">
    <property type="entry name" value="Pur_DNA_glyco"/>
    <property type="match status" value="1"/>
</dbReference>
<evidence type="ECO:0000256" key="4">
    <source>
        <dbReference type="ARBA" id="ARBA00023204"/>
    </source>
</evidence>
<accession>A0A1V0B4T1</accession>
<evidence type="ECO:0000313" key="6">
    <source>
        <dbReference type="EMBL" id="AQZ94900.1"/>
    </source>
</evidence>
<dbReference type="InterPro" id="IPR011034">
    <property type="entry name" value="Formyl_transferase-like_C_sf"/>
</dbReference>
<evidence type="ECO:0000256" key="5">
    <source>
        <dbReference type="HAMAP-Rule" id="MF_00527"/>
    </source>
</evidence>
<evidence type="ECO:0000256" key="2">
    <source>
        <dbReference type="ARBA" id="ARBA00022763"/>
    </source>
</evidence>
<dbReference type="Gene3D" id="3.10.300.10">
    <property type="entry name" value="Methylpurine-DNA glycosylase (MPG)"/>
    <property type="match status" value="1"/>
</dbReference>
<sequence length="236" mass="26580">MQNPETLPWATARPLPDSFFQRDARELACALLGKVIRRRYQGRWLSARIIETEAYLLEEKGSHASLGYTEARRALFMDGGTLYMYYARGGDSLNFSAAGSGNGVLIKSGHPLLDTVSDQASLRLMQQLNPAANGDYRPAEKLCAGQTLLCKALALKVPDWNAQRFDTGQLFVDDDSYRPQHILQTTRLGIPAGRDEHLPYRFVDASYARHCTRNPMGRNRIEGRDYQRLNAPWKAC</sequence>
<evidence type="ECO:0000256" key="3">
    <source>
        <dbReference type="ARBA" id="ARBA00022801"/>
    </source>
</evidence>
<dbReference type="SUPFAM" id="SSF50486">
    <property type="entry name" value="FMT C-terminal domain-like"/>
    <property type="match status" value="1"/>
</dbReference>
<reference evidence="6 7" key="1">
    <citation type="submission" date="2017-03" db="EMBL/GenBank/DDBJ databases">
        <title>Complete genome sequence of the novel DNRA strain Pseudomonas sp. S-6-2 isolated from Chinese polluted river sediment. Journal of Biotechnology.</title>
        <authorList>
            <person name="Li J."/>
            <person name="Xiang F."/>
            <person name="Wang L."/>
            <person name="Xi L."/>
            <person name="Liu J."/>
        </authorList>
    </citation>
    <scope>NUCLEOTIDE SEQUENCE [LARGE SCALE GENOMIC DNA]</scope>
    <source>
        <strain evidence="6 7">S-6-2</strain>
    </source>
</reference>
<dbReference type="Proteomes" id="UP000243488">
    <property type="component" value="Chromosome"/>
</dbReference>
<dbReference type="InterPro" id="IPR036995">
    <property type="entry name" value="MPG_sf"/>
</dbReference>
<dbReference type="GO" id="GO:0003905">
    <property type="term" value="F:alkylbase DNA N-glycosylase activity"/>
    <property type="evidence" value="ECO:0007669"/>
    <property type="project" value="InterPro"/>
</dbReference>
<dbReference type="AlphaFoldDB" id="A0A1V0B4T1"/>
<gene>
    <name evidence="6" type="ORF">BVH74_09125</name>
</gene>
<dbReference type="EMBL" id="CP020100">
    <property type="protein sequence ID" value="AQZ94900.1"/>
    <property type="molecule type" value="Genomic_DNA"/>
</dbReference>
<name>A0A1V0B4T1_9GAMM</name>
<dbReference type="NCBIfam" id="NF002005">
    <property type="entry name" value="PRK00802.1-5"/>
    <property type="match status" value="1"/>
</dbReference>
<dbReference type="GO" id="GO:0006284">
    <property type="term" value="P:base-excision repair"/>
    <property type="evidence" value="ECO:0007669"/>
    <property type="project" value="InterPro"/>
</dbReference>
<protein>
    <recommendedName>
        <fullName evidence="5">Putative 3-methyladenine DNA glycosylase</fullName>
        <ecNumber evidence="5">3.2.2.-</ecNumber>
    </recommendedName>
</protein>
<dbReference type="InterPro" id="IPR003180">
    <property type="entry name" value="MPG"/>
</dbReference>
<organism evidence="6 7">
    <name type="scientific">Halopseudomonas phragmitis</name>
    <dbReference type="NCBI Taxonomy" id="1931241"/>
    <lineage>
        <taxon>Bacteria</taxon>
        <taxon>Pseudomonadati</taxon>
        <taxon>Pseudomonadota</taxon>
        <taxon>Gammaproteobacteria</taxon>
        <taxon>Pseudomonadales</taxon>
        <taxon>Pseudomonadaceae</taxon>
        <taxon>Halopseudomonas</taxon>
    </lineage>
</organism>
<dbReference type="GO" id="GO:0003677">
    <property type="term" value="F:DNA binding"/>
    <property type="evidence" value="ECO:0007669"/>
    <property type="project" value="InterPro"/>
</dbReference>
<dbReference type="STRING" id="1931241.BVH74_09125"/>
<dbReference type="KEGG" id="ppha:BVH74_09125"/>
<evidence type="ECO:0000313" key="7">
    <source>
        <dbReference type="Proteomes" id="UP000243488"/>
    </source>
</evidence>
<keyword evidence="7" id="KW-1185">Reference proteome</keyword>
<dbReference type="RefSeq" id="WP_080049753.1">
    <property type="nucleotide sequence ID" value="NZ_CP020100.1"/>
</dbReference>
<dbReference type="HAMAP" id="MF_00527">
    <property type="entry name" value="3MGH"/>
    <property type="match status" value="1"/>
</dbReference>
<keyword evidence="4 5" id="KW-0234">DNA repair</keyword>
<comment type="similarity">
    <text evidence="1 5">Belongs to the DNA glycosylase MPG family.</text>
</comment>
<keyword evidence="3 5" id="KW-0378">Hydrolase</keyword>
<dbReference type="PANTHER" id="PTHR10429:SF0">
    <property type="entry name" value="DNA-3-METHYLADENINE GLYCOSYLASE"/>
    <property type="match status" value="1"/>
</dbReference>
<evidence type="ECO:0000256" key="1">
    <source>
        <dbReference type="ARBA" id="ARBA00009232"/>
    </source>
</evidence>
<dbReference type="EC" id="3.2.2.-" evidence="5"/>
<keyword evidence="2 5" id="KW-0227">DNA damage</keyword>
<proteinExistence type="inferred from homology"/>